<keyword evidence="16" id="KW-0808">Transferase</keyword>
<comment type="similarity">
    <text evidence="4">In the C-terminal section; belongs to the protein kinase superfamily. Ser/Thr protein kinase family.</text>
</comment>
<dbReference type="EMBL" id="JARAOO010000008">
    <property type="protein sequence ID" value="KAJ7958474.1"/>
    <property type="molecule type" value="Genomic_DNA"/>
</dbReference>
<dbReference type="PROSITE" id="PS50011">
    <property type="entry name" value="PROTEIN_KINASE_DOM"/>
    <property type="match status" value="1"/>
</dbReference>
<evidence type="ECO:0000256" key="10">
    <source>
        <dbReference type="ARBA" id="ARBA00022989"/>
    </source>
</evidence>
<keyword evidence="11 14" id="KW-0472">Membrane</keyword>
<sequence length="555" mass="62536">MFLIRLATGFQILTTYCFVIFQIPTSFSTPLTFNFNHFDASANDIVYEGDAQPFSGAIELNNNVLICSVGRATYAKPLHLWDSSMGILTDFTTRFSFRISQRNASDGFAFFLASVAYQIPPNSVGGYLGLLKSTTNVGVPQIQIVMVEFDTFHNDKYDPPGEQHIGINNNNMSSLTYRRNSSLSWKIDLTEALPEWVTIGFSGATGRLTERHTIYYWEFSSTLDITEQKRKISVKKVVLVSICAFIFIVIGVSISWLSVKKWRSYKSIREKYGKTIAIVDFDIERGALPKRFKYQVLVAATNGFADDRRLGQGGSGQVYRGTLSDLGRLVAVKRIFAKSENSEKVFINEAKIISRLIHRNLVQFLGRCQEKEELLLVYEDMPNGSLDTHIFGSGRTLPWNMRYKIALGLAYALHYLQEETEQASKVSDMYSFGVVALEIACGRRTFHEGEYHVPLVSWVWKLYVAGDILNAADERLSMDFDLKEMTCLLIVGLWCTYPNHKERPTAGQVIRILHLEASLPELPHDMHENVVHPASGQANSIQSAPITSSLDYGGR</sequence>
<keyword evidence="8 13" id="KW-0547">Nucleotide-binding</keyword>
<dbReference type="Proteomes" id="UP001163823">
    <property type="component" value="Chromosome 8"/>
</dbReference>
<dbReference type="KEGG" id="qsa:O6P43_019201"/>
<dbReference type="InterPro" id="IPR017441">
    <property type="entry name" value="Protein_kinase_ATP_BS"/>
</dbReference>
<dbReference type="SUPFAM" id="SSF49899">
    <property type="entry name" value="Concanavalin A-like lectins/glucanases"/>
    <property type="match status" value="1"/>
</dbReference>
<evidence type="ECO:0000256" key="1">
    <source>
        <dbReference type="ARBA" id="ARBA00004479"/>
    </source>
</evidence>
<proteinExistence type="inferred from homology"/>
<dbReference type="PANTHER" id="PTHR27007">
    <property type="match status" value="1"/>
</dbReference>
<evidence type="ECO:0000313" key="17">
    <source>
        <dbReference type="Proteomes" id="UP001163823"/>
    </source>
</evidence>
<dbReference type="InterPro" id="IPR050528">
    <property type="entry name" value="L-type_Lectin-RKs"/>
</dbReference>
<comment type="similarity">
    <text evidence="3">In the N-terminal section; belongs to the leguminous lectin family.</text>
</comment>
<dbReference type="Pfam" id="PF00139">
    <property type="entry name" value="Lectin_legB"/>
    <property type="match status" value="2"/>
</dbReference>
<feature type="transmembrane region" description="Helical" evidence="14">
    <location>
        <begin position="237"/>
        <end position="259"/>
    </location>
</feature>
<dbReference type="GO" id="GO:0016020">
    <property type="term" value="C:membrane"/>
    <property type="evidence" value="ECO:0007669"/>
    <property type="project" value="UniProtKB-SubCell"/>
</dbReference>
<dbReference type="AlphaFoldDB" id="A0AAD7LHZ2"/>
<keyword evidence="7" id="KW-0430">Lectin</keyword>
<dbReference type="Gene3D" id="3.30.200.20">
    <property type="entry name" value="Phosphorylase Kinase, domain 1"/>
    <property type="match status" value="1"/>
</dbReference>
<evidence type="ECO:0000256" key="11">
    <source>
        <dbReference type="ARBA" id="ARBA00023136"/>
    </source>
</evidence>
<keyword evidence="17" id="KW-1185">Reference proteome</keyword>
<dbReference type="CDD" id="cd06899">
    <property type="entry name" value="lectin_legume_LecRK_Arcelin_ConA"/>
    <property type="match status" value="1"/>
</dbReference>
<evidence type="ECO:0000256" key="14">
    <source>
        <dbReference type="SAM" id="Phobius"/>
    </source>
</evidence>
<keyword evidence="9 13" id="KW-0067">ATP-binding</keyword>
<protein>
    <submittedName>
        <fullName evidence="16">Lectin-like receptor kinase</fullName>
    </submittedName>
</protein>
<evidence type="ECO:0000256" key="13">
    <source>
        <dbReference type="PROSITE-ProRule" id="PRU10141"/>
    </source>
</evidence>
<dbReference type="GO" id="GO:0005524">
    <property type="term" value="F:ATP binding"/>
    <property type="evidence" value="ECO:0007669"/>
    <property type="project" value="UniProtKB-UniRule"/>
</dbReference>
<dbReference type="GO" id="GO:0030246">
    <property type="term" value="F:carbohydrate binding"/>
    <property type="evidence" value="ECO:0007669"/>
    <property type="project" value="UniProtKB-KW"/>
</dbReference>
<comment type="similarity">
    <text evidence="2">Belongs to the leguminous lectin family.</text>
</comment>
<dbReference type="Gene3D" id="2.60.120.200">
    <property type="match status" value="2"/>
</dbReference>
<evidence type="ECO:0000256" key="9">
    <source>
        <dbReference type="ARBA" id="ARBA00022840"/>
    </source>
</evidence>
<dbReference type="InterPro" id="IPR000985">
    <property type="entry name" value="Lectin_LegA_CS"/>
</dbReference>
<comment type="subcellular location">
    <subcellularLocation>
        <location evidence="1">Membrane</location>
        <topology evidence="1">Single-pass type I membrane protein</topology>
    </subcellularLocation>
</comment>
<dbReference type="InterPro" id="IPR013320">
    <property type="entry name" value="ConA-like_dom_sf"/>
</dbReference>
<dbReference type="SUPFAM" id="SSF56112">
    <property type="entry name" value="Protein kinase-like (PK-like)"/>
    <property type="match status" value="1"/>
</dbReference>
<dbReference type="InterPro" id="IPR011009">
    <property type="entry name" value="Kinase-like_dom_sf"/>
</dbReference>
<organism evidence="16 17">
    <name type="scientific">Quillaja saponaria</name>
    <name type="common">Soap bark tree</name>
    <dbReference type="NCBI Taxonomy" id="32244"/>
    <lineage>
        <taxon>Eukaryota</taxon>
        <taxon>Viridiplantae</taxon>
        <taxon>Streptophyta</taxon>
        <taxon>Embryophyta</taxon>
        <taxon>Tracheophyta</taxon>
        <taxon>Spermatophyta</taxon>
        <taxon>Magnoliopsida</taxon>
        <taxon>eudicotyledons</taxon>
        <taxon>Gunneridae</taxon>
        <taxon>Pentapetalae</taxon>
        <taxon>rosids</taxon>
        <taxon>fabids</taxon>
        <taxon>Fabales</taxon>
        <taxon>Quillajaceae</taxon>
        <taxon>Quillaja</taxon>
    </lineage>
</organism>
<dbReference type="GO" id="GO:0004672">
    <property type="term" value="F:protein kinase activity"/>
    <property type="evidence" value="ECO:0007669"/>
    <property type="project" value="InterPro"/>
</dbReference>
<dbReference type="Pfam" id="PF07714">
    <property type="entry name" value="PK_Tyr_Ser-Thr"/>
    <property type="match status" value="1"/>
</dbReference>
<evidence type="ECO:0000256" key="7">
    <source>
        <dbReference type="ARBA" id="ARBA00022734"/>
    </source>
</evidence>
<evidence type="ECO:0000256" key="5">
    <source>
        <dbReference type="ARBA" id="ARBA00022692"/>
    </source>
</evidence>
<evidence type="ECO:0000313" key="16">
    <source>
        <dbReference type="EMBL" id="KAJ7958474.1"/>
    </source>
</evidence>
<name>A0AAD7LHZ2_QUISA</name>
<dbReference type="InterPro" id="IPR001245">
    <property type="entry name" value="Ser-Thr/Tyr_kinase_cat_dom"/>
</dbReference>
<dbReference type="PROSITE" id="PS00308">
    <property type="entry name" value="LECTIN_LEGUME_ALPHA"/>
    <property type="match status" value="1"/>
</dbReference>
<reference evidence="16" key="1">
    <citation type="journal article" date="2023" name="Science">
        <title>Elucidation of the pathway for biosynthesis of saponin adjuvants from the soapbark tree.</title>
        <authorList>
            <person name="Reed J."/>
            <person name="Orme A."/>
            <person name="El-Demerdash A."/>
            <person name="Owen C."/>
            <person name="Martin L.B.B."/>
            <person name="Misra R.C."/>
            <person name="Kikuchi S."/>
            <person name="Rejzek M."/>
            <person name="Martin A.C."/>
            <person name="Harkess A."/>
            <person name="Leebens-Mack J."/>
            <person name="Louveau T."/>
            <person name="Stephenson M.J."/>
            <person name="Osbourn A."/>
        </authorList>
    </citation>
    <scope>NUCLEOTIDE SEQUENCE</scope>
    <source>
        <strain evidence="16">S10</strain>
    </source>
</reference>
<evidence type="ECO:0000256" key="2">
    <source>
        <dbReference type="ARBA" id="ARBA00007606"/>
    </source>
</evidence>
<accession>A0AAD7LHZ2</accession>
<dbReference type="InterPro" id="IPR000719">
    <property type="entry name" value="Prot_kinase_dom"/>
</dbReference>
<keyword evidence="12 16" id="KW-0675">Receptor</keyword>
<evidence type="ECO:0000256" key="3">
    <source>
        <dbReference type="ARBA" id="ARBA00008536"/>
    </source>
</evidence>
<feature type="domain" description="Protein kinase" evidence="15">
    <location>
        <begin position="304"/>
        <end position="555"/>
    </location>
</feature>
<dbReference type="InterPro" id="IPR001220">
    <property type="entry name" value="Legume_lectin_dom"/>
</dbReference>
<dbReference type="PROSITE" id="PS00107">
    <property type="entry name" value="PROTEIN_KINASE_ATP"/>
    <property type="match status" value="1"/>
</dbReference>
<evidence type="ECO:0000256" key="8">
    <source>
        <dbReference type="ARBA" id="ARBA00022741"/>
    </source>
</evidence>
<gene>
    <name evidence="16" type="ORF">O6P43_019201</name>
</gene>
<dbReference type="GO" id="GO:0006952">
    <property type="term" value="P:defense response"/>
    <property type="evidence" value="ECO:0007669"/>
    <property type="project" value="UniProtKB-ARBA"/>
</dbReference>
<keyword evidence="10 14" id="KW-1133">Transmembrane helix</keyword>
<evidence type="ECO:0000256" key="12">
    <source>
        <dbReference type="ARBA" id="ARBA00023170"/>
    </source>
</evidence>
<evidence type="ECO:0000256" key="4">
    <source>
        <dbReference type="ARBA" id="ARBA00010217"/>
    </source>
</evidence>
<dbReference type="GO" id="GO:0051707">
    <property type="term" value="P:response to other organism"/>
    <property type="evidence" value="ECO:0007669"/>
    <property type="project" value="UniProtKB-ARBA"/>
</dbReference>
<keyword evidence="5 14" id="KW-0812">Transmembrane</keyword>
<evidence type="ECO:0000259" key="15">
    <source>
        <dbReference type="PROSITE" id="PS50011"/>
    </source>
</evidence>
<feature type="binding site" evidence="13">
    <location>
        <position position="333"/>
    </location>
    <ligand>
        <name>ATP</name>
        <dbReference type="ChEBI" id="CHEBI:30616"/>
    </ligand>
</feature>
<keyword evidence="6" id="KW-0732">Signal</keyword>
<keyword evidence="16" id="KW-0418">Kinase</keyword>
<comment type="caution">
    <text evidence="16">The sequence shown here is derived from an EMBL/GenBank/DDBJ whole genome shotgun (WGS) entry which is preliminary data.</text>
</comment>
<dbReference type="Gene3D" id="1.10.510.10">
    <property type="entry name" value="Transferase(Phosphotransferase) domain 1"/>
    <property type="match status" value="2"/>
</dbReference>
<evidence type="ECO:0000256" key="6">
    <source>
        <dbReference type="ARBA" id="ARBA00022729"/>
    </source>
</evidence>